<protein>
    <submittedName>
        <fullName evidence="2">TALPID3 protein</fullName>
    </submittedName>
</protein>
<dbReference type="GO" id="GO:0007224">
    <property type="term" value="P:smoothened signaling pathway"/>
    <property type="evidence" value="ECO:0007669"/>
    <property type="project" value="InterPro"/>
</dbReference>
<evidence type="ECO:0000313" key="3">
    <source>
        <dbReference type="Proteomes" id="UP000054064"/>
    </source>
</evidence>
<reference evidence="2 3" key="1">
    <citation type="submission" date="2014-04" db="EMBL/GenBank/DDBJ databases">
        <title>Genome evolution of avian class.</title>
        <authorList>
            <person name="Zhang G."/>
            <person name="Li C."/>
        </authorList>
    </citation>
    <scope>NUCLEOTIDE SEQUENCE [LARGE SCALE GENOMIC DNA]</scope>
    <source>
        <strain evidence="2">BGI_N320</strain>
    </source>
</reference>
<feature type="region of interest" description="Disordered" evidence="1">
    <location>
        <begin position="92"/>
        <end position="112"/>
    </location>
</feature>
<feature type="non-terminal residue" evidence="2">
    <location>
        <position position="1"/>
    </location>
</feature>
<organism evidence="2 3">
    <name type="scientific">Buceros rhinoceros silvestris</name>
    <dbReference type="NCBI Taxonomy" id="175836"/>
    <lineage>
        <taxon>Eukaryota</taxon>
        <taxon>Metazoa</taxon>
        <taxon>Chordata</taxon>
        <taxon>Craniata</taxon>
        <taxon>Vertebrata</taxon>
        <taxon>Euteleostomi</taxon>
        <taxon>Archelosauria</taxon>
        <taxon>Archosauria</taxon>
        <taxon>Dinosauria</taxon>
        <taxon>Saurischia</taxon>
        <taxon>Theropoda</taxon>
        <taxon>Coelurosauria</taxon>
        <taxon>Aves</taxon>
        <taxon>Neognathae</taxon>
        <taxon>Neoaves</taxon>
        <taxon>Telluraves</taxon>
        <taxon>Coraciimorphae</taxon>
        <taxon>Bucerotiformes</taxon>
        <taxon>Bucerotidae</taxon>
        <taxon>Buceros</taxon>
    </lineage>
</organism>
<dbReference type="Proteomes" id="UP000054064">
    <property type="component" value="Unassembled WGS sequence"/>
</dbReference>
<dbReference type="GO" id="GO:0005814">
    <property type="term" value="C:centriole"/>
    <property type="evidence" value="ECO:0007669"/>
    <property type="project" value="TreeGrafter"/>
</dbReference>
<dbReference type="PANTHER" id="PTHR15721">
    <property type="entry name" value="KIAA0586 PROTEIN"/>
    <property type="match status" value="1"/>
</dbReference>
<feature type="non-terminal residue" evidence="2">
    <location>
        <position position="399"/>
    </location>
</feature>
<dbReference type="PANTHER" id="PTHR15721:SF2">
    <property type="entry name" value="PROTEIN TALPID3"/>
    <property type="match status" value="1"/>
</dbReference>
<evidence type="ECO:0000313" key="2">
    <source>
        <dbReference type="EMBL" id="KFO89286.1"/>
    </source>
</evidence>
<dbReference type="EMBL" id="KL520014">
    <property type="protein sequence ID" value="KFO89286.1"/>
    <property type="molecule type" value="Genomic_DNA"/>
</dbReference>
<name>A0A091H0C9_BUCRH</name>
<accession>A0A091H0C9</accession>
<dbReference type="GO" id="GO:0036064">
    <property type="term" value="C:ciliary basal body"/>
    <property type="evidence" value="ECO:0007669"/>
    <property type="project" value="TreeGrafter"/>
</dbReference>
<proteinExistence type="predicted"/>
<feature type="compositionally biased region" description="Polar residues" evidence="1">
    <location>
        <begin position="35"/>
        <end position="53"/>
    </location>
</feature>
<dbReference type="InterPro" id="IPR029246">
    <property type="entry name" value="TALPID3"/>
</dbReference>
<feature type="compositionally biased region" description="Polar residues" evidence="1">
    <location>
        <begin position="1"/>
        <end position="12"/>
    </location>
</feature>
<dbReference type="AlphaFoldDB" id="A0A091H0C9"/>
<sequence>SHLISSAVNTGGFQHRRGPSCGLLTEQPKKPEQPLRTNRVSSCQKTLPTSGAPTQGRLLEHALNSQEMPLRQTESSEKAALHSYKKAWHSARDGHTALRSDSFPPPESSFQNGSAAEKVLKNLRQDLGQCRKEVHDLLQKLNSWKSEMNDLIKPKKPVVTSDLPEHHLLNKPSILQNAEEPKSIVMDVKRVLREVQNRRKVLEENLEAVIPAKERDFFHDYLDALSSGNSDELEKLRIRMAVDERIKAVDEEIRAEMARNDLEQVKYDQKVPRIKRAQNIKAMKTSKEIKANPQKLQGCLTKKPLSAAKPLQEQAEDNRSKQRFRTYFSSDSLQRKEKRADRRVTGSAVLQNEDYLCQVCGKPLYQGHRSTLKAPCLRFNSPSPKSKVQRPKVIECVRG</sequence>
<feature type="region of interest" description="Disordered" evidence="1">
    <location>
        <begin position="1"/>
        <end position="54"/>
    </location>
</feature>
<keyword evidence="3" id="KW-1185">Reference proteome</keyword>
<dbReference type="Pfam" id="PF15324">
    <property type="entry name" value="TALPID3"/>
    <property type="match status" value="1"/>
</dbReference>
<gene>
    <name evidence="2" type="ORF">N320_12674</name>
</gene>
<evidence type="ECO:0000256" key="1">
    <source>
        <dbReference type="SAM" id="MobiDB-lite"/>
    </source>
</evidence>